<proteinExistence type="predicted"/>
<dbReference type="Gene3D" id="3.40.1010.10">
    <property type="entry name" value="Cobalt-precorrin-4 Transmethylase, Domain 1"/>
    <property type="match status" value="1"/>
</dbReference>
<dbReference type="UniPathway" id="UPA00148"/>
<keyword evidence="4 7" id="KW-0808">Transferase</keyword>
<evidence type="ECO:0000313" key="8">
    <source>
        <dbReference type="Proteomes" id="UP000248021"/>
    </source>
</evidence>
<name>A0A2V3U1E4_9HYPH</name>
<dbReference type="PANTHER" id="PTHR43182:SF1">
    <property type="entry name" value="COBALT-PRECORRIN-7 C(5)-METHYLTRANSFERASE"/>
    <property type="match status" value="1"/>
</dbReference>
<dbReference type="SUPFAM" id="SSF53790">
    <property type="entry name" value="Tetrapyrrole methylase"/>
    <property type="match status" value="1"/>
</dbReference>
<evidence type="ECO:0000256" key="5">
    <source>
        <dbReference type="ARBA" id="ARBA00022691"/>
    </source>
</evidence>
<dbReference type="AlphaFoldDB" id="A0A2V3U1E4"/>
<feature type="domain" description="Tetrapyrrole methylase" evidence="6">
    <location>
        <begin position="22"/>
        <end position="209"/>
    </location>
</feature>
<dbReference type="GO" id="GO:0009236">
    <property type="term" value="P:cobalamin biosynthetic process"/>
    <property type="evidence" value="ECO:0007669"/>
    <property type="project" value="UniProtKB-UniPathway"/>
</dbReference>
<evidence type="ECO:0000256" key="4">
    <source>
        <dbReference type="ARBA" id="ARBA00022679"/>
    </source>
</evidence>
<accession>A0A2V3U1E4</accession>
<dbReference type="InterPro" id="IPR006365">
    <property type="entry name" value="Cbl_synth_CobL"/>
</dbReference>
<dbReference type="InterPro" id="IPR014008">
    <property type="entry name" value="Cbl_synth_MTase_CbiT"/>
</dbReference>
<dbReference type="Pfam" id="PF00590">
    <property type="entry name" value="TP_methylase"/>
    <property type="match status" value="1"/>
</dbReference>
<gene>
    <name evidence="7" type="ORF">C7450_10966</name>
</gene>
<dbReference type="PIRSF" id="PIRSF036428">
    <property type="entry name" value="CobL"/>
    <property type="match status" value="1"/>
</dbReference>
<dbReference type="InterPro" id="IPR029063">
    <property type="entry name" value="SAM-dependent_MTases_sf"/>
</dbReference>
<keyword evidence="5" id="KW-0949">S-adenosyl-L-methionine</keyword>
<dbReference type="SUPFAM" id="SSF53335">
    <property type="entry name" value="S-adenosyl-L-methionine-dependent methyltransferases"/>
    <property type="match status" value="1"/>
</dbReference>
<dbReference type="RefSeq" id="WP_110376453.1">
    <property type="nucleotide sequence ID" value="NZ_JAHBRY010000001.1"/>
</dbReference>
<dbReference type="PANTHER" id="PTHR43182">
    <property type="entry name" value="COBALT-PRECORRIN-6B C(15)-METHYLTRANSFERASE (DECARBOXYLATING)"/>
    <property type="match status" value="1"/>
</dbReference>
<evidence type="ECO:0000256" key="2">
    <source>
        <dbReference type="ARBA" id="ARBA00022573"/>
    </source>
</evidence>
<dbReference type="InterPro" id="IPR035996">
    <property type="entry name" value="4pyrrol_Methylase_sf"/>
</dbReference>
<evidence type="ECO:0000256" key="1">
    <source>
        <dbReference type="ARBA" id="ARBA00004953"/>
    </source>
</evidence>
<dbReference type="Gene3D" id="3.40.50.150">
    <property type="entry name" value="Vaccinia Virus protein VP39"/>
    <property type="match status" value="1"/>
</dbReference>
<evidence type="ECO:0000256" key="3">
    <source>
        <dbReference type="ARBA" id="ARBA00022603"/>
    </source>
</evidence>
<dbReference type="InterPro" id="IPR014777">
    <property type="entry name" value="4pyrrole_Mease_sub1"/>
</dbReference>
<dbReference type="CDD" id="cd02440">
    <property type="entry name" value="AdoMet_MTases"/>
    <property type="match status" value="1"/>
</dbReference>
<dbReference type="GO" id="GO:0008276">
    <property type="term" value="F:protein methyltransferase activity"/>
    <property type="evidence" value="ECO:0007669"/>
    <property type="project" value="InterPro"/>
</dbReference>
<dbReference type="OrthoDB" id="9787825at2"/>
<protein>
    <submittedName>
        <fullName evidence="7">Precorrin-6Y C5,15-methyltransferase (Decarboxylating)</fullName>
    </submittedName>
</protein>
<reference evidence="7 8" key="1">
    <citation type="submission" date="2018-05" db="EMBL/GenBank/DDBJ databases">
        <title>Genomic Encyclopedia of Type Strains, Phase IV (KMG-IV): sequencing the most valuable type-strain genomes for metagenomic binning, comparative biology and taxonomic classification.</title>
        <authorList>
            <person name="Goeker M."/>
        </authorList>
    </citation>
    <scope>NUCLEOTIDE SEQUENCE [LARGE SCALE GENOMIC DNA]</scope>
    <source>
        <strain evidence="7 8">DSM 6462</strain>
    </source>
</reference>
<comment type="pathway">
    <text evidence="1">Cofactor biosynthesis; adenosylcobalamin biosynthesis.</text>
</comment>
<comment type="caution">
    <text evidence="7">The sequence shown here is derived from an EMBL/GenBank/DDBJ whole genome shotgun (WGS) entry which is preliminary data.</text>
</comment>
<dbReference type="Proteomes" id="UP000248021">
    <property type="component" value="Unassembled WGS sequence"/>
</dbReference>
<sequence length="422" mass="44187">MSARDILSPPPVSSLSSTAPWLAIVGIGEDGLDGLNAAARRFVEGADLVVGGQRHLALAAPLVKGETLAWPSPIHEAFPAILARRGTPVCVLASGDPFCYGIGSLLAQQVPAAELQVMAQPSAFSLAAARLGWALQDVATISLHGRPLARVRLLLQPGARILALAWDGTTPAKLAALLREGGFGASRITTLECLGGPRERIRATTAADFDGGNCDPLVTIALEVVAGREARVIPLAPGLDDGFFAHDGQITKREIRALALSALAPRQGELLWDVGAGSGSVGIEWMLRHPSLKAIAIEAKEERAARIRANAEALGVPDLAVVRGEAPAALAGLTPPSAIFIGGGASRPGVIEACWQALPEGGRLVVHAVTLETETLLTGAQARYGGDLLRCALERAEPIGRFRGWRAAMPVMQWRVEKRCIS</sequence>
<dbReference type="NCBIfam" id="TIGR02469">
    <property type="entry name" value="CbiT"/>
    <property type="match status" value="1"/>
</dbReference>
<dbReference type="NCBIfam" id="TIGR02467">
    <property type="entry name" value="CbiE"/>
    <property type="match status" value="1"/>
</dbReference>
<evidence type="ECO:0000259" key="6">
    <source>
        <dbReference type="Pfam" id="PF00590"/>
    </source>
</evidence>
<dbReference type="Pfam" id="PF01135">
    <property type="entry name" value="PCMT"/>
    <property type="match status" value="1"/>
</dbReference>
<evidence type="ECO:0000313" key="7">
    <source>
        <dbReference type="EMBL" id="PXW55658.1"/>
    </source>
</evidence>
<organism evidence="7 8">
    <name type="scientific">Chelatococcus asaccharovorans</name>
    <dbReference type="NCBI Taxonomy" id="28210"/>
    <lineage>
        <taxon>Bacteria</taxon>
        <taxon>Pseudomonadati</taxon>
        <taxon>Pseudomonadota</taxon>
        <taxon>Alphaproteobacteria</taxon>
        <taxon>Hyphomicrobiales</taxon>
        <taxon>Chelatococcaceae</taxon>
        <taxon>Chelatococcus</taxon>
    </lineage>
</organism>
<dbReference type="CDD" id="cd11644">
    <property type="entry name" value="Precorrin-6Y-MT"/>
    <property type="match status" value="1"/>
</dbReference>
<keyword evidence="2" id="KW-0169">Cobalamin biosynthesis</keyword>
<keyword evidence="8" id="KW-1185">Reference proteome</keyword>
<dbReference type="InterPro" id="IPR012818">
    <property type="entry name" value="CbiE"/>
</dbReference>
<keyword evidence="3 7" id="KW-0489">Methyltransferase</keyword>
<dbReference type="InterPro" id="IPR050714">
    <property type="entry name" value="Cobalamin_biosynth_MTase"/>
</dbReference>
<dbReference type="EMBL" id="QJJK01000009">
    <property type="protein sequence ID" value="PXW55658.1"/>
    <property type="molecule type" value="Genomic_DNA"/>
</dbReference>
<dbReference type="InterPro" id="IPR000878">
    <property type="entry name" value="4pyrrol_Mease"/>
</dbReference>
<dbReference type="GO" id="GO:0032259">
    <property type="term" value="P:methylation"/>
    <property type="evidence" value="ECO:0007669"/>
    <property type="project" value="UniProtKB-KW"/>
</dbReference>